<feature type="compositionally biased region" description="Polar residues" evidence="6">
    <location>
        <begin position="970"/>
        <end position="999"/>
    </location>
</feature>
<feature type="compositionally biased region" description="Pro residues" evidence="6">
    <location>
        <begin position="782"/>
        <end position="791"/>
    </location>
</feature>
<sequence length="1426" mass="156099">MSRRTSCIAAACWTVVSVAATMPSDGITLRKACRIRTSRKVELRRIILHKWRNAEQQLNDMWFGLIFLRLKMERRKRRSPIDEYVDSFMDSPEKLQRCTQFYQNLRSYYRRKWNCPLKSPYIQGVELNLSRLYCTVVSFGGWQKVSQSEKWGDVAQAIGVSEGVAVAEHAVKVLYMRYLSKYEQSELVGDVDDSDADLLGSRGRGKGFSSLATADCPVSVASRQTNDSLCSYLSKYEQSELVGDVDDSDADLLGSRGRGKGFSSLATADCPVSVASRQTNDFFRVRPEKKTEAEYERLVKSLLCGLPNEVDFAVNVCTLLSHPGPRVLRLSAAPQLITLLVAHVDFAVNVCTLLSHPGPRVLRLSAAPQLITLLVAHVAVFADGDNSLYDLYESWSKASGRDFIAFWRGAGIEDEEILALLPNVTRSEMPKEDLELFTGLEAEFRPRDPVSWRVQQILSIMRNLSFEVINKPIMAASWPLLKFLFVCSNCKWSALRTAALDALSNIASEIDLMCEESSVTNHLLLKTVSRCLNSSDKLQVIRSLEILAGLCNNEHNESLLCEFLDTRILSKIFDVITVKDIMMCVYTLEALYQVIRSLEILAGLCNNEHNESLLCEFLDTRILSKIFDVITVKDIMMCVYTLEALYQVIRSLEILAGLCNNEHNESLLCEFLDTRILSKIFDVITVKDIMMCVYTLEALYQISELGASACQQVSLYPRAIDTLVDLATVEAISELGASACQQVSLYPRAIDTLVDLATVEAVSFGPSGLVGMKVVEFHGPPQLAPPPPQNLPPTSYTTHTPRPGAFAAPAPPGTYQSSSRTLIHSSAIRSAPATATQQNNTNTTTVGESKVEQLTAKWLRLNCLLEMGNITPRGELYACYVDDLRNHYNALSGSVQMFTNILKSIFPQAVVRVGTNSSSMVIENVKLSKGHGVGTIGTIATTATTATPTGSTGMAAAHPLVQKMLSDGTQSASLNGHMSSPTAQSSEVNASGSDSPVSNISEEASRPSASRASANDSSNNISSGAFLPGPNKVQLEVCRAAVEARDFIPDDGRHEAKIVRVENTCRVLPQAAAAPQAVIASQAPLLVASKGQHTVVETTQLKSAVARRLNGMVEEKAMNGDMKTNGCETTATQQALHNNRALNGTTAVQNGEVATDTASTSAAADGALQNGGIREVAASTSGTCTTRDEESESRCSSSSSAVHSPAVVKRRRTSACPTPKPNDPHADRGNPSTSADCGGDYLCEWNGCGRYFTVASSMLYHCTMEHVGNEESIQCHWPRCDSTVRAKWSMVTHLQDHHCNEAALQAAAKRRREGLGVPLGPVNPERPRDAQQHPGYSKNAAVEAIRRHAFNYLPRDITDDPEGPVTKSIRLTSCLILRNLARYSNDGRRLIRRHERLLCWLSLSRVESSSALAQLLAELYPQQPSS</sequence>
<evidence type="ECO:0000256" key="6">
    <source>
        <dbReference type="SAM" id="MobiDB-lite"/>
    </source>
</evidence>
<dbReference type="PANTHER" id="PTHR22970">
    <property type="entry name" value="AT-RICH INTERACTIVE DOMAIN-CONTAINING PROTEIN 2"/>
    <property type="match status" value="1"/>
</dbReference>
<feature type="region of interest" description="Disordered" evidence="6">
    <location>
        <begin position="1178"/>
        <end position="1233"/>
    </location>
</feature>
<dbReference type="PANTHER" id="PTHR22970:SF14">
    <property type="entry name" value="AT-RICH INTERACTIVE DOMAIN-CONTAINING PROTEIN 2"/>
    <property type="match status" value="1"/>
</dbReference>
<feature type="region of interest" description="Disordered" evidence="6">
    <location>
        <begin position="970"/>
        <end position="1026"/>
    </location>
</feature>
<dbReference type="PROSITE" id="PS51011">
    <property type="entry name" value="ARID"/>
    <property type="match status" value="1"/>
</dbReference>
<evidence type="ECO:0000259" key="8">
    <source>
        <dbReference type="PROSITE" id="PS50157"/>
    </source>
</evidence>
<dbReference type="PROSITE" id="PS00028">
    <property type="entry name" value="ZINC_FINGER_C2H2_1"/>
    <property type="match status" value="2"/>
</dbReference>
<dbReference type="InterPro" id="IPR013087">
    <property type="entry name" value="Znf_C2H2_type"/>
</dbReference>
<evidence type="ECO:0000256" key="3">
    <source>
        <dbReference type="ARBA" id="ARBA00023163"/>
    </source>
</evidence>
<feature type="compositionally biased region" description="Low complexity" evidence="6">
    <location>
        <begin position="1000"/>
        <end position="1023"/>
    </location>
</feature>
<evidence type="ECO:0000313" key="10">
    <source>
        <dbReference type="Proteomes" id="UP000036681"/>
    </source>
</evidence>
<evidence type="ECO:0000256" key="7">
    <source>
        <dbReference type="SAM" id="SignalP"/>
    </source>
</evidence>
<feature type="region of interest" description="Disordered" evidence="6">
    <location>
        <begin position="1318"/>
        <end position="1337"/>
    </location>
</feature>
<evidence type="ECO:0000256" key="1">
    <source>
        <dbReference type="ARBA" id="ARBA00022853"/>
    </source>
</evidence>
<keyword evidence="3" id="KW-0804">Transcription</keyword>
<keyword evidence="5" id="KW-0479">Metal-binding</keyword>
<proteinExistence type="predicted"/>
<feature type="domain" description="C2H2-type" evidence="8">
    <location>
        <begin position="1241"/>
        <end position="1271"/>
    </location>
</feature>
<evidence type="ECO:0000259" key="9">
    <source>
        <dbReference type="PROSITE" id="PS51011"/>
    </source>
</evidence>
<dbReference type="GO" id="GO:0006325">
    <property type="term" value="P:chromatin organization"/>
    <property type="evidence" value="ECO:0007669"/>
    <property type="project" value="UniProtKB-KW"/>
</dbReference>
<dbReference type="GO" id="GO:0008270">
    <property type="term" value="F:zinc ion binding"/>
    <property type="evidence" value="ECO:0007669"/>
    <property type="project" value="UniProtKB-KW"/>
</dbReference>
<dbReference type="InterPro" id="IPR016024">
    <property type="entry name" value="ARM-type_fold"/>
</dbReference>
<dbReference type="SMART" id="SM00355">
    <property type="entry name" value="ZnF_C2H2"/>
    <property type="match status" value="2"/>
</dbReference>
<dbReference type="Gene3D" id="3.30.160.60">
    <property type="entry name" value="Classic Zinc Finger"/>
    <property type="match status" value="1"/>
</dbReference>
<dbReference type="PROSITE" id="PS50157">
    <property type="entry name" value="ZINC_FINGER_C2H2_2"/>
    <property type="match status" value="1"/>
</dbReference>
<keyword evidence="4" id="KW-0539">Nucleus</keyword>
<keyword evidence="5" id="KW-0863">Zinc-finger</keyword>
<dbReference type="Proteomes" id="UP000036681">
    <property type="component" value="Unplaced"/>
</dbReference>
<feature type="region of interest" description="Disordered" evidence="6">
    <location>
        <begin position="781"/>
        <end position="819"/>
    </location>
</feature>
<keyword evidence="1" id="KW-0156">Chromatin regulator</keyword>
<dbReference type="SMART" id="SM01014">
    <property type="entry name" value="ARID"/>
    <property type="match status" value="1"/>
</dbReference>
<name>A0A9J2PSX1_ASCLU</name>
<reference evidence="11" key="1">
    <citation type="submission" date="2023-03" db="UniProtKB">
        <authorList>
            <consortium name="WormBaseParasite"/>
        </authorList>
    </citation>
    <scope>IDENTIFICATION</scope>
</reference>
<dbReference type="SUPFAM" id="SSF48371">
    <property type="entry name" value="ARM repeat"/>
    <property type="match status" value="1"/>
</dbReference>
<dbReference type="InterPro" id="IPR001606">
    <property type="entry name" value="ARID_dom"/>
</dbReference>
<organism evidence="10 11">
    <name type="scientific">Ascaris lumbricoides</name>
    <name type="common">Giant roundworm</name>
    <dbReference type="NCBI Taxonomy" id="6252"/>
    <lineage>
        <taxon>Eukaryota</taxon>
        <taxon>Metazoa</taxon>
        <taxon>Ecdysozoa</taxon>
        <taxon>Nematoda</taxon>
        <taxon>Chromadorea</taxon>
        <taxon>Rhabditida</taxon>
        <taxon>Spirurina</taxon>
        <taxon>Ascaridomorpha</taxon>
        <taxon>Ascaridoidea</taxon>
        <taxon>Ascarididae</taxon>
        <taxon>Ascaris</taxon>
    </lineage>
</organism>
<dbReference type="CDD" id="cd16100">
    <property type="entry name" value="ARID"/>
    <property type="match status" value="1"/>
</dbReference>
<feature type="domain" description="ARID" evidence="9">
    <location>
        <begin position="95"/>
        <end position="187"/>
    </location>
</feature>
<dbReference type="WBParaSite" id="ALUE_0001263601-mRNA-1">
    <property type="protein sequence ID" value="ALUE_0001263601-mRNA-1"/>
    <property type="gene ID" value="ALUE_0001263601"/>
</dbReference>
<keyword evidence="5" id="KW-0862">Zinc</keyword>
<dbReference type="Gene3D" id="1.10.150.60">
    <property type="entry name" value="ARID DNA-binding domain"/>
    <property type="match status" value="1"/>
</dbReference>
<protein>
    <submittedName>
        <fullName evidence="11">ARID domain-containing protein</fullName>
    </submittedName>
</protein>
<dbReference type="SUPFAM" id="SSF46774">
    <property type="entry name" value="ARID-like"/>
    <property type="match status" value="1"/>
</dbReference>
<dbReference type="Pfam" id="PF01388">
    <property type="entry name" value="ARID"/>
    <property type="match status" value="1"/>
</dbReference>
<accession>A0A9J2PSX1</accession>
<dbReference type="SMART" id="SM00501">
    <property type="entry name" value="BRIGHT"/>
    <property type="match status" value="1"/>
</dbReference>
<dbReference type="Gene3D" id="1.25.10.10">
    <property type="entry name" value="Leucine-rich Repeat Variant"/>
    <property type="match status" value="1"/>
</dbReference>
<feature type="chain" id="PRO_5039894875" evidence="7">
    <location>
        <begin position="21"/>
        <end position="1426"/>
    </location>
</feature>
<keyword evidence="2" id="KW-0805">Transcription regulation</keyword>
<keyword evidence="7" id="KW-0732">Signal</keyword>
<evidence type="ECO:0000313" key="11">
    <source>
        <dbReference type="WBParaSite" id="ALUE_0001263601-mRNA-1"/>
    </source>
</evidence>
<dbReference type="InterPro" id="IPR036431">
    <property type="entry name" value="ARID_dom_sf"/>
</dbReference>
<evidence type="ECO:0000256" key="2">
    <source>
        <dbReference type="ARBA" id="ARBA00023015"/>
    </source>
</evidence>
<evidence type="ECO:0000256" key="5">
    <source>
        <dbReference type="PROSITE-ProRule" id="PRU00042"/>
    </source>
</evidence>
<evidence type="ECO:0000256" key="4">
    <source>
        <dbReference type="ARBA" id="ARBA00023242"/>
    </source>
</evidence>
<dbReference type="InterPro" id="IPR052406">
    <property type="entry name" value="Chromatin_Remodeling_Comp"/>
</dbReference>
<feature type="signal peptide" evidence="7">
    <location>
        <begin position="1"/>
        <end position="20"/>
    </location>
</feature>
<dbReference type="GO" id="GO:0003677">
    <property type="term" value="F:DNA binding"/>
    <property type="evidence" value="ECO:0007669"/>
    <property type="project" value="InterPro"/>
</dbReference>
<keyword evidence="10" id="KW-1185">Reference proteome</keyword>
<dbReference type="InterPro" id="IPR011989">
    <property type="entry name" value="ARM-like"/>
</dbReference>